<keyword evidence="4" id="KW-1185">Reference proteome</keyword>
<sequence length="175" mass="18654">MYLIDVSCEIRAFAFSHSIMFVVSTGAARGDVVAGEQGAASPGGGWGNISAQLSGISAQTDEVRGKVASGQLKFEPDAAAKAAAAYEKAQMRLARVRRDAERLGRVQGLGEYSSAVQLSRKFEHKAVDPGVGAADLITKLGDELGKRAELFRQAEKDYSSMDESIAEDLSRGEQR</sequence>
<organism evidence="3 4">
    <name type="scientific">Saccharopolyspora gloriosae</name>
    <dbReference type="NCBI Taxonomy" id="455344"/>
    <lineage>
        <taxon>Bacteria</taxon>
        <taxon>Bacillati</taxon>
        <taxon>Actinomycetota</taxon>
        <taxon>Actinomycetes</taxon>
        <taxon>Pseudonocardiales</taxon>
        <taxon>Pseudonocardiaceae</taxon>
        <taxon>Saccharopolyspora</taxon>
    </lineage>
</organism>
<proteinExistence type="predicted"/>
<dbReference type="Proteomes" id="UP000580474">
    <property type="component" value="Unassembled WGS sequence"/>
</dbReference>
<protein>
    <submittedName>
        <fullName evidence="3">Uncharacterized protein</fullName>
    </submittedName>
</protein>
<dbReference type="AlphaFoldDB" id="A0A840NM63"/>
<dbReference type="EMBL" id="JACHIV010000001">
    <property type="protein sequence ID" value="MBB5071203.1"/>
    <property type="molecule type" value="Genomic_DNA"/>
</dbReference>
<evidence type="ECO:0000256" key="1">
    <source>
        <dbReference type="SAM" id="Coils"/>
    </source>
</evidence>
<comment type="caution">
    <text evidence="3">The sequence shown here is derived from an EMBL/GenBank/DDBJ whole genome shotgun (WGS) entry which is preliminary data.</text>
</comment>
<name>A0A840NM63_9PSEU</name>
<gene>
    <name evidence="3" type="ORF">BJ969_004291</name>
</gene>
<accession>A0A840NM63</accession>
<evidence type="ECO:0000313" key="3">
    <source>
        <dbReference type="EMBL" id="MBB5071203.1"/>
    </source>
</evidence>
<evidence type="ECO:0000256" key="2">
    <source>
        <dbReference type="SAM" id="MobiDB-lite"/>
    </source>
</evidence>
<dbReference type="RefSeq" id="WP_184481362.1">
    <property type="nucleotide sequence ID" value="NZ_JACHIV010000001.1"/>
</dbReference>
<feature type="coiled-coil region" evidence="1">
    <location>
        <begin position="79"/>
        <end position="106"/>
    </location>
</feature>
<evidence type="ECO:0000313" key="4">
    <source>
        <dbReference type="Proteomes" id="UP000580474"/>
    </source>
</evidence>
<keyword evidence="1" id="KW-0175">Coiled coil</keyword>
<reference evidence="3 4" key="1">
    <citation type="submission" date="2020-08" db="EMBL/GenBank/DDBJ databases">
        <title>Sequencing the genomes of 1000 actinobacteria strains.</title>
        <authorList>
            <person name="Klenk H.-P."/>
        </authorList>
    </citation>
    <scope>NUCLEOTIDE SEQUENCE [LARGE SCALE GENOMIC DNA]</scope>
    <source>
        <strain evidence="3 4">DSM 45582</strain>
    </source>
</reference>
<feature type="region of interest" description="Disordered" evidence="2">
    <location>
        <begin position="156"/>
        <end position="175"/>
    </location>
</feature>